<feature type="binding site" evidence="7">
    <location>
        <begin position="177"/>
        <end position="182"/>
    </location>
    <ligand>
        <name>ATP</name>
        <dbReference type="ChEBI" id="CHEBI:30616"/>
    </ligand>
</feature>
<proteinExistence type="inferred from homology"/>
<dbReference type="CDD" id="cd04459">
    <property type="entry name" value="Rho_CSD"/>
    <property type="match status" value="1"/>
</dbReference>
<comment type="caution">
    <text evidence="7">Lacks conserved residue(s) required for the propagation of feature annotation.</text>
</comment>
<dbReference type="InterPro" id="IPR027417">
    <property type="entry name" value="P-loop_NTPase"/>
</dbReference>
<dbReference type="PROSITE" id="PS51856">
    <property type="entry name" value="RHO_RNA_BD"/>
    <property type="match status" value="1"/>
</dbReference>
<evidence type="ECO:0000259" key="10">
    <source>
        <dbReference type="PROSITE" id="PS51856"/>
    </source>
</evidence>
<dbReference type="InterPro" id="IPR003593">
    <property type="entry name" value="AAA+_ATPase"/>
</dbReference>
<dbReference type="InterPro" id="IPR004665">
    <property type="entry name" value="Term_rho"/>
</dbReference>
<keyword evidence="4 7" id="KW-0694">RNA-binding</keyword>
<keyword evidence="2 7" id="KW-0378">Hydrolase</keyword>
<sequence length="415" mass="46452">MDIKELYKKAKEIGLEYHRQSRQELLFSIQKLLVKKGFQLIMEGNDAGVLEIVQDGYGFLRSPQTSYLAGPDDLYVSPQLIKQYRLKTGAIFSKAKIRVPKPRERYFAVEDVTEINMRPSKEQAHIVPFGDRKAEFPTKRITLEDGSGSSNDAMNRIIDIVAPIGEGSRCLIVAPPKAGKTVLLKGIANSILKKKPDCKLFVLLIDERPEEVTDNARDIPAEIIASPFDNPPQRHIQVAEMVLAKAKRLAENGEDVVIVLDSITRLARAYNHVAASDSKILSGGVSAAALQRPKRFFGAARNIMEGGSLTIIATTLIDTGSKADEVIYEEFKGTGNHEIHLDRNLAQKRVYPAINVKLSGTRKEELLLSPEELNYCWILRKYLHTMEDGQATEFLIKRIRATKTNSKFFDAMKDS</sequence>
<dbReference type="PANTHER" id="PTHR46425:SF1">
    <property type="entry name" value="TRANSCRIPTION TERMINATION FACTOR RHO"/>
    <property type="match status" value="1"/>
</dbReference>
<dbReference type="Gene3D" id="3.40.50.300">
    <property type="entry name" value="P-loop containing nucleotide triphosphate hydrolases"/>
    <property type="match status" value="1"/>
</dbReference>
<dbReference type="SUPFAM" id="SSF50249">
    <property type="entry name" value="Nucleic acid-binding proteins"/>
    <property type="match status" value="1"/>
</dbReference>
<feature type="domain" description="Rho RNA-BD" evidence="10">
    <location>
        <begin position="43"/>
        <end position="119"/>
    </location>
</feature>
<dbReference type="HAMAP" id="MF_01884">
    <property type="entry name" value="Rho"/>
    <property type="match status" value="1"/>
</dbReference>
<dbReference type="Gene3D" id="2.40.50.140">
    <property type="entry name" value="Nucleic acid-binding proteins"/>
    <property type="match status" value="1"/>
</dbReference>
<name>A0ABY5DKH7_9GAMM</name>
<evidence type="ECO:0000256" key="6">
    <source>
        <dbReference type="ARBA" id="ARBA00023163"/>
    </source>
</evidence>
<comment type="function">
    <text evidence="7">Facilitates transcription termination by a mechanism that involves Rho binding to the nascent RNA, activation of Rho's RNA-dependent ATPase activity, and release of the mRNA from the DNA template.</text>
</comment>
<dbReference type="InterPro" id="IPR011113">
    <property type="entry name" value="Rho_RNA-bd"/>
</dbReference>
<dbReference type="InterPro" id="IPR012340">
    <property type="entry name" value="NA-bd_OB-fold"/>
</dbReference>
<dbReference type="EC" id="3.6.4.-" evidence="7 8"/>
<evidence type="ECO:0000313" key="11">
    <source>
        <dbReference type="EMBL" id="UTC25006.1"/>
    </source>
</evidence>
<dbReference type="Pfam" id="PF00006">
    <property type="entry name" value="ATP-synt_ab"/>
    <property type="match status" value="1"/>
</dbReference>
<dbReference type="NCBIfam" id="TIGR00767">
    <property type="entry name" value="rho"/>
    <property type="match status" value="1"/>
</dbReference>
<keyword evidence="12" id="KW-1185">Reference proteome</keyword>
<reference evidence="11 12" key="1">
    <citation type="journal article" date="2022" name="Nat. Microbiol.">
        <title>The microbiome of a bacterivorous marine choanoflagellate contains a resource-demanding obligate bacterial associate.</title>
        <authorList>
            <person name="Needham D.M."/>
            <person name="Poirier C."/>
            <person name="Bachy C."/>
            <person name="George E.E."/>
            <person name="Wilken S."/>
            <person name="Yung C.C.M."/>
            <person name="Limardo A.J."/>
            <person name="Morando M."/>
            <person name="Sudek L."/>
            <person name="Malmstrom R.R."/>
            <person name="Keeling P.J."/>
            <person name="Santoro A.E."/>
            <person name="Worden A.Z."/>
        </authorList>
    </citation>
    <scope>NUCLEOTIDE SEQUENCE [LARGE SCALE GENOMIC DNA]</scope>
    <source>
        <strain evidence="11 12">Comchoano-1</strain>
    </source>
</reference>
<keyword evidence="7" id="KW-0067">ATP-binding</keyword>
<keyword evidence="5 7" id="KW-0805">Transcription regulation</keyword>
<dbReference type="Pfam" id="PF07497">
    <property type="entry name" value="Rho_RNA_bind"/>
    <property type="match status" value="1"/>
</dbReference>
<dbReference type="EMBL" id="CP092900">
    <property type="protein sequence ID" value="UTC25006.1"/>
    <property type="molecule type" value="Genomic_DNA"/>
</dbReference>
<feature type="binding site" evidence="7">
    <location>
        <position position="208"/>
    </location>
    <ligand>
        <name>ATP</name>
        <dbReference type="ChEBI" id="CHEBI:30616"/>
    </ligand>
</feature>
<evidence type="ECO:0000256" key="7">
    <source>
        <dbReference type="HAMAP-Rule" id="MF_01884"/>
    </source>
</evidence>
<evidence type="ECO:0000313" key="12">
    <source>
        <dbReference type="Proteomes" id="UP001055955"/>
    </source>
</evidence>
<dbReference type="SMART" id="SM00382">
    <property type="entry name" value="AAA"/>
    <property type="match status" value="1"/>
</dbReference>
<comment type="subunit">
    <text evidence="7">Homohexamer. The homohexamer assembles into an open ring structure.</text>
</comment>
<evidence type="ECO:0000256" key="3">
    <source>
        <dbReference type="ARBA" id="ARBA00022806"/>
    </source>
</evidence>
<protein>
    <recommendedName>
        <fullName evidence="7 8">Transcription termination factor Rho</fullName>
        <ecNumber evidence="7 8">3.6.4.-</ecNumber>
    </recommendedName>
    <alternativeName>
        <fullName evidence="7">ATP-dependent helicase Rho</fullName>
    </alternativeName>
</protein>
<evidence type="ECO:0000256" key="9">
    <source>
        <dbReference type="PROSITE-ProRule" id="PRU01203"/>
    </source>
</evidence>
<dbReference type="RefSeq" id="WP_425491990.1">
    <property type="nucleotide sequence ID" value="NZ_CP092900.1"/>
</dbReference>
<dbReference type="Proteomes" id="UP001055955">
    <property type="component" value="Chromosome"/>
</dbReference>
<evidence type="ECO:0000256" key="5">
    <source>
        <dbReference type="ARBA" id="ARBA00023015"/>
    </source>
</evidence>
<dbReference type="GO" id="GO:0016787">
    <property type="term" value="F:hydrolase activity"/>
    <property type="evidence" value="ECO:0007669"/>
    <property type="project" value="UniProtKB-KW"/>
</dbReference>
<dbReference type="PANTHER" id="PTHR46425">
    <property type="entry name" value="TRANSCRIPTION TERMINATION FACTOR RHO"/>
    <property type="match status" value="1"/>
</dbReference>
<keyword evidence="1 7" id="KW-0806">Transcription termination</keyword>
<dbReference type="InterPro" id="IPR000194">
    <property type="entry name" value="ATPase_F1/V1/A1_a/bsu_nucl-bd"/>
</dbReference>
<evidence type="ECO:0000256" key="4">
    <source>
        <dbReference type="ARBA" id="ARBA00022884"/>
    </source>
</evidence>
<accession>A0ABY5DKH7</accession>
<evidence type="ECO:0000256" key="1">
    <source>
        <dbReference type="ARBA" id="ARBA00022472"/>
    </source>
</evidence>
<keyword evidence="7" id="KW-0547">Nucleotide-binding</keyword>
<evidence type="ECO:0000256" key="2">
    <source>
        <dbReference type="ARBA" id="ARBA00022801"/>
    </source>
</evidence>
<dbReference type="NCBIfam" id="NF006886">
    <property type="entry name" value="PRK09376.1"/>
    <property type="match status" value="1"/>
</dbReference>
<organism evidence="11 12">
    <name type="scientific">Candidatus Comchoanobacter bicostacola</name>
    <dbReference type="NCBI Taxonomy" id="2919598"/>
    <lineage>
        <taxon>Bacteria</taxon>
        <taxon>Pseudomonadati</taxon>
        <taxon>Pseudomonadota</taxon>
        <taxon>Gammaproteobacteria</taxon>
        <taxon>Candidatus Comchoanobacterales</taxon>
        <taxon>Candidatus Comchoanobacteraceae</taxon>
        <taxon>Candidatus Comchoanobacter</taxon>
    </lineage>
</organism>
<comment type="similarity">
    <text evidence="7 9">Belongs to the Rho family.</text>
</comment>
<keyword evidence="3 7" id="KW-0347">Helicase</keyword>
<keyword evidence="6 7" id="KW-0804">Transcription</keyword>
<evidence type="ECO:0000256" key="8">
    <source>
        <dbReference type="NCBIfam" id="TIGR00767"/>
    </source>
</evidence>
<dbReference type="SUPFAM" id="SSF52540">
    <property type="entry name" value="P-loop containing nucleoside triphosphate hydrolases"/>
    <property type="match status" value="1"/>
</dbReference>
<gene>
    <name evidence="7 11" type="primary">rho</name>
    <name evidence="11" type="ORF">MMH89_00270</name>
</gene>